<evidence type="ECO:0000313" key="7">
    <source>
        <dbReference type="Proteomes" id="UP000831537"/>
    </source>
</evidence>
<dbReference type="EMBL" id="CP095071">
    <property type="protein sequence ID" value="UOQ86755.1"/>
    <property type="molecule type" value="Genomic_DNA"/>
</dbReference>
<accession>A0ABY4GQX2</accession>
<evidence type="ECO:0000256" key="5">
    <source>
        <dbReference type="RuleBase" id="RU361187"/>
    </source>
</evidence>
<organism evidence="6 7">
    <name type="scientific">Gracilibacillus salinarum</name>
    <dbReference type="NCBI Taxonomy" id="2932255"/>
    <lineage>
        <taxon>Bacteria</taxon>
        <taxon>Bacillati</taxon>
        <taxon>Bacillota</taxon>
        <taxon>Bacilli</taxon>
        <taxon>Bacillales</taxon>
        <taxon>Bacillaceae</taxon>
        <taxon>Gracilibacillus</taxon>
    </lineage>
</organism>
<dbReference type="PANTHER" id="PTHR43301:SF3">
    <property type="entry name" value="ARABINAN ENDO-1,5-ALPHA-L-ARABINOSIDASE A-RELATED"/>
    <property type="match status" value="1"/>
</dbReference>
<dbReference type="PANTHER" id="PTHR43301">
    <property type="entry name" value="ARABINAN ENDO-1,5-ALPHA-L-ARABINOSIDASE"/>
    <property type="match status" value="1"/>
</dbReference>
<evidence type="ECO:0000256" key="3">
    <source>
        <dbReference type="ARBA" id="ARBA00022801"/>
    </source>
</evidence>
<name>A0ABY4GQX2_9BACI</name>
<comment type="similarity">
    <text evidence="2 5">Belongs to the glycosyl hydrolase 43 family.</text>
</comment>
<dbReference type="GO" id="GO:0016787">
    <property type="term" value="F:hydrolase activity"/>
    <property type="evidence" value="ECO:0007669"/>
    <property type="project" value="UniProtKB-KW"/>
</dbReference>
<dbReference type="InterPro" id="IPR050727">
    <property type="entry name" value="GH43_arabinanases"/>
</dbReference>
<dbReference type="CDD" id="cd08981">
    <property type="entry name" value="GH43_Bt1873-like"/>
    <property type="match status" value="1"/>
</dbReference>
<evidence type="ECO:0000256" key="4">
    <source>
        <dbReference type="ARBA" id="ARBA00023295"/>
    </source>
</evidence>
<keyword evidence="7" id="KW-1185">Reference proteome</keyword>
<dbReference type="RefSeq" id="WP_244747119.1">
    <property type="nucleotide sequence ID" value="NZ_CP095071.1"/>
</dbReference>
<dbReference type="SUPFAM" id="SSF75005">
    <property type="entry name" value="Arabinanase/levansucrase/invertase"/>
    <property type="match status" value="1"/>
</dbReference>
<sequence>MVKSKDIQMRDPFIYVDRKKGRYYLYGSTDKDVWGKGTGFDVYTSSDLENWQGPIAAFRPDSDFYSEDNFWAPEVHEYKGYYYLFATFLVKATGKRGTAILKSDSLTGPFTPHSQNIVTPHDWFSLDGTLHIDDQGTPWMIFCQEWIQIGDGAICAVRLKDDLTEAEGEPITLFSASEAKWPTSFTKEEVNAHVNYVTDGPYIYKASNGELLMLWASFVKNVYAQGVSRSVSGLITGPWKHDADPLFTSDGGHGMLFHDLEGTLQLTLHAPNQTPEERPIFIKMEEKNGVLQKC</sequence>
<dbReference type="Gene3D" id="2.115.10.20">
    <property type="entry name" value="Glycosyl hydrolase domain, family 43"/>
    <property type="match status" value="1"/>
</dbReference>
<comment type="pathway">
    <text evidence="1">Glycan metabolism; L-arabinan degradation.</text>
</comment>
<dbReference type="Pfam" id="PF04616">
    <property type="entry name" value="Glyco_hydro_43"/>
    <property type="match status" value="1"/>
</dbReference>
<dbReference type="Proteomes" id="UP000831537">
    <property type="component" value="Chromosome"/>
</dbReference>
<evidence type="ECO:0000256" key="1">
    <source>
        <dbReference type="ARBA" id="ARBA00004834"/>
    </source>
</evidence>
<proteinExistence type="inferred from homology"/>
<evidence type="ECO:0000313" key="6">
    <source>
        <dbReference type="EMBL" id="UOQ86755.1"/>
    </source>
</evidence>
<gene>
    <name evidence="6" type="ORF">MUN87_07670</name>
</gene>
<keyword evidence="4 5" id="KW-0326">Glycosidase</keyword>
<dbReference type="InterPro" id="IPR006710">
    <property type="entry name" value="Glyco_hydro_43"/>
</dbReference>
<dbReference type="InterPro" id="IPR023296">
    <property type="entry name" value="Glyco_hydro_beta-prop_sf"/>
</dbReference>
<reference evidence="6 7" key="1">
    <citation type="submission" date="2022-04" db="EMBL/GenBank/DDBJ databases">
        <title>Gracilibacillus sp. isolated from saltern.</title>
        <authorList>
            <person name="Won M."/>
            <person name="Lee C.-M."/>
            <person name="Woen H.-Y."/>
            <person name="Kwon S.-W."/>
        </authorList>
    </citation>
    <scope>NUCLEOTIDE SEQUENCE [LARGE SCALE GENOMIC DNA]</scope>
    <source>
        <strain evidence="6 7">SSPM10-3</strain>
    </source>
</reference>
<protein>
    <submittedName>
        <fullName evidence="6">Glycoside hydrolase family 43 protein</fullName>
    </submittedName>
</protein>
<keyword evidence="3 5" id="KW-0378">Hydrolase</keyword>
<evidence type="ECO:0000256" key="2">
    <source>
        <dbReference type="ARBA" id="ARBA00009865"/>
    </source>
</evidence>